<comment type="caution">
    <text evidence="2">The sequence shown here is derived from an EMBL/GenBank/DDBJ whole genome shotgun (WGS) entry which is preliminary data.</text>
</comment>
<feature type="chain" id="PRO_5038558776" description="Secreted protein" evidence="1">
    <location>
        <begin position="35"/>
        <end position="234"/>
    </location>
</feature>
<accession>A0A8I0VBY0</accession>
<evidence type="ECO:0008006" key="4">
    <source>
        <dbReference type="Google" id="ProtNLM"/>
    </source>
</evidence>
<dbReference type="InterPro" id="IPR006311">
    <property type="entry name" value="TAT_signal"/>
</dbReference>
<protein>
    <recommendedName>
        <fullName evidence="4">Secreted protein</fullName>
    </recommendedName>
</protein>
<name>A0A8I0VBY0_9MICO</name>
<evidence type="ECO:0000313" key="2">
    <source>
        <dbReference type="EMBL" id="MBF4630842.1"/>
    </source>
</evidence>
<dbReference type="RefSeq" id="WP_194674786.1">
    <property type="nucleotide sequence ID" value="NZ_JADKRP010000001.1"/>
</dbReference>
<dbReference type="Proteomes" id="UP000634579">
    <property type="component" value="Unassembled WGS sequence"/>
</dbReference>
<dbReference type="AlphaFoldDB" id="A0A8I0VBY0"/>
<reference evidence="2 3" key="1">
    <citation type="submission" date="2020-10" db="EMBL/GenBank/DDBJ databases">
        <title>Draft genome sequences of plant-associated actinobacteria.</title>
        <authorList>
            <person name="Tarlachkov S.V."/>
            <person name="Starodumova I.P."/>
            <person name="Dorofeeva L.V."/>
            <person name="Prisyazhnaya N.V."/>
            <person name="Roubtsova T.V."/>
            <person name="Chizhov V.N."/>
            <person name="Nadler S.A."/>
            <person name="Subbotin S.A."/>
            <person name="Evtushenko L.I."/>
        </authorList>
    </citation>
    <scope>NUCLEOTIDE SEQUENCE [LARGE SCALE GENOMIC DNA]</scope>
    <source>
        <strain evidence="2 3">VKM Ac-2886</strain>
    </source>
</reference>
<gene>
    <name evidence="2" type="ORF">ITJ42_06425</name>
</gene>
<dbReference type="PROSITE" id="PS51318">
    <property type="entry name" value="TAT"/>
    <property type="match status" value="1"/>
</dbReference>
<evidence type="ECO:0000256" key="1">
    <source>
        <dbReference type="SAM" id="SignalP"/>
    </source>
</evidence>
<feature type="signal peptide" evidence="1">
    <location>
        <begin position="1"/>
        <end position="34"/>
    </location>
</feature>
<sequence length="234" mass="24275">MSLASPPAPIRSRRSVRLLAAAATATAVAQFAMGAGDAAQAAPAHLDQSVVASSLLNGTFEHGVRSGRITADQLATVATEGVVVSGQRIEAWAAKGESHAQVAAEIRAEIADTAPSRAHAVEDAAIQRTLASPDGRPVTKTQVIEEGDVGGVIESTWFWSNHSWHISGGIVKTIIAVGLAAYLGTVCITLDLSKLSCVALGVLVTGLGEYLKSTSCGQGYWFDFPKVWKSHCGA</sequence>
<organism evidence="2 3">
    <name type="scientific">Clavibacter phaseoli</name>
    <dbReference type="NCBI Taxonomy" id="1734031"/>
    <lineage>
        <taxon>Bacteria</taxon>
        <taxon>Bacillati</taxon>
        <taxon>Actinomycetota</taxon>
        <taxon>Actinomycetes</taxon>
        <taxon>Micrococcales</taxon>
        <taxon>Microbacteriaceae</taxon>
        <taxon>Clavibacter</taxon>
    </lineage>
</organism>
<dbReference type="EMBL" id="JADKRP010000001">
    <property type="protein sequence ID" value="MBF4630842.1"/>
    <property type="molecule type" value="Genomic_DNA"/>
</dbReference>
<keyword evidence="1" id="KW-0732">Signal</keyword>
<proteinExistence type="predicted"/>
<keyword evidence="3" id="KW-1185">Reference proteome</keyword>
<evidence type="ECO:0000313" key="3">
    <source>
        <dbReference type="Proteomes" id="UP000634579"/>
    </source>
</evidence>